<dbReference type="Proteomes" id="UP000028781">
    <property type="component" value="Chromosome"/>
</dbReference>
<dbReference type="InterPro" id="IPR011991">
    <property type="entry name" value="ArsR-like_HTH"/>
</dbReference>
<sequence length="111" mass="12917">MSLAFIDPMIIRSLNKSKLRKKILYLLYKMYPYGIYLSEISRRVKSDPSNVLGCLKGMNGRYNGHFSLIELGLVECVERGGMKLYKLTDYGKKIVEILKDQDSDFIESLRW</sequence>
<dbReference type="OrthoDB" id="55560at2157"/>
<evidence type="ECO:0000313" key="2">
    <source>
        <dbReference type="Proteomes" id="UP000028781"/>
    </source>
</evidence>
<keyword evidence="2" id="KW-1185">Reference proteome</keyword>
<proteinExistence type="predicted"/>
<dbReference type="SUPFAM" id="SSF46785">
    <property type="entry name" value="Winged helix' DNA-binding domain"/>
    <property type="match status" value="1"/>
</dbReference>
<dbReference type="CDD" id="cd00090">
    <property type="entry name" value="HTH_ARSR"/>
    <property type="match status" value="1"/>
</dbReference>
<dbReference type="EMBL" id="CP009149">
    <property type="protein sequence ID" value="AIJ05846.1"/>
    <property type="molecule type" value="Genomic_DNA"/>
</dbReference>
<dbReference type="RefSeq" id="WP_048201990.1">
    <property type="nucleotide sequence ID" value="NZ_CP009149.1"/>
</dbReference>
<evidence type="ECO:0008006" key="3">
    <source>
        <dbReference type="Google" id="ProtNLM"/>
    </source>
</evidence>
<dbReference type="Gene3D" id="1.10.10.10">
    <property type="entry name" value="Winged helix-like DNA-binding domain superfamily/Winged helix DNA-binding domain"/>
    <property type="match status" value="1"/>
</dbReference>
<accession>A0A076LCD5</accession>
<gene>
    <name evidence="1" type="ORF">JH146_1003</name>
</gene>
<protein>
    <recommendedName>
        <fullName evidence="3">Transcriptional regulator</fullName>
    </recommendedName>
</protein>
<organism evidence="1 2">
    <name type="scientific">Methanocaldococcus bathoardescens</name>
    <dbReference type="NCBI Taxonomy" id="1301915"/>
    <lineage>
        <taxon>Archaea</taxon>
        <taxon>Methanobacteriati</taxon>
        <taxon>Methanobacteriota</taxon>
        <taxon>Methanomada group</taxon>
        <taxon>Methanococci</taxon>
        <taxon>Methanococcales</taxon>
        <taxon>Methanocaldococcaceae</taxon>
        <taxon>Methanocaldococcus</taxon>
    </lineage>
</organism>
<name>A0A076LCD5_9EURY</name>
<dbReference type="STRING" id="1301915.JH146_1003"/>
<reference evidence="1 2" key="1">
    <citation type="journal article" date="2015" name="Int. J. Syst. Evol. Microbiol.">
        <title>M ethanocaldococcus bathoardescens sp. nov., a hyperthermophilic methanogen isolated from a volcanically active deep-sea hydrothermal vent.</title>
        <authorList>
            <person name="Stewart L.C."/>
            <person name="Jung J.H."/>
            <person name="Kim Y.T."/>
            <person name="Kwon S.W."/>
            <person name="Park C.S."/>
            <person name="Holden J.F."/>
        </authorList>
    </citation>
    <scope>NUCLEOTIDE SEQUENCE [LARGE SCALE GENOMIC DNA]</scope>
    <source>
        <strain evidence="1 2">JH146</strain>
    </source>
</reference>
<dbReference type="InterPro" id="IPR036390">
    <property type="entry name" value="WH_DNA-bd_sf"/>
</dbReference>
<dbReference type="AlphaFoldDB" id="A0A076LCD5"/>
<dbReference type="InterPro" id="IPR010863">
    <property type="entry name" value="EarA-like"/>
</dbReference>
<dbReference type="GeneID" id="24891612"/>
<dbReference type="InterPro" id="IPR036388">
    <property type="entry name" value="WH-like_DNA-bd_sf"/>
</dbReference>
<dbReference type="HOGENOM" id="CLU_174518_0_0_2"/>
<evidence type="ECO:0000313" key="1">
    <source>
        <dbReference type="EMBL" id="AIJ05846.1"/>
    </source>
</evidence>
<dbReference type="KEGG" id="mjh:JH146_1003"/>
<dbReference type="Pfam" id="PF07381">
    <property type="entry name" value="EarA"/>
    <property type="match status" value="1"/>
</dbReference>